<dbReference type="AlphaFoldDB" id="A0AA88AH57"/>
<feature type="region of interest" description="Disordered" evidence="1">
    <location>
        <begin position="359"/>
        <end position="436"/>
    </location>
</feature>
<evidence type="ECO:0000256" key="1">
    <source>
        <dbReference type="SAM" id="MobiDB-lite"/>
    </source>
</evidence>
<proteinExistence type="predicted"/>
<feature type="compositionally biased region" description="Basic and acidic residues" evidence="1">
    <location>
        <begin position="376"/>
        <end position="391"/>
    </location>
</feature>
<dbReference type="PANTHER" id="PTHR33700">
    <property type="entry name" value="MYB-LIKE PROTEIN X"/>
    <property type="match status" value="1"/>
</dbReference>
<keyword evidence="4" id="KW-1185">Reference proteome</keyword>
<keyword evidence="2" id="KW-0472">Membrane</keyword>
<evidence type="ECO:0000256" key="2">
    <source>
        <dbReference type="SAM" id="Phobius"/>
    </source>
</evidence>
<feature type="compositionally biased region" description="Basic and acidic residues" evidence="1">
    <location>
        <begin position="179"/>
        <end position="194"/>
    </location>
</feature>
<dbReference type="PANTHER" id="PTHR33700:SF25">
    <property type="entry name" value="TRANSMEMBRANE PROTEIN"/>
    <property type="match status" value="1"/>
</dbReference>
<dbReference type="EMBL" id="BTGU01000010">
    <property type="protein sequence ID" value="GMN40251.1"/>
    <property type="molecule type" value="Genomic_DNA"/>
</dbReference>
<accession>A0AA88AH57</accession>
<evidence type="ECO:0000313" key="3">
    <source>
        <dbReference type="EMBL" id="GMN40251.1"/>
    </source>
</evidence>
<feature type="compositionally biased region" description="Acidic residues" evidence="1">
    <location>
        <begin position="398"/>
        <end position="417"/>
    </location>
</feature>
<feature type="transmembrane region" description="Helical" evidence="2">
    <location>
        <begin position="20"/>
        <end position="37"/>
    </location>
</feature>
<feature type="compositionally biased region" description="Acidic residues" evidence="1">
    <location>
        <begin position="116"/>
        <end position="178"/>
    </location>
</feature>
<keyword evidence="2" id="KW-0812">Transmembrane</keyword>
<feature type="region of interest" description="Disordered" evidence="1">
    <location>
        <begin position="85"/>
        <end position="203"/>
    </location>
</feature>
<evidence type="ECO:0000313" key="4">
    <source>
        <dbReference type="Proteomes" id="UP001187192"/>
    </source>
</evidence>
<comment type="caution">
    <text evidence="3">The sequence shown here is derived from an EMBL/GenBank/DDBJ whole genome shotgun (WGS) entry which is preliminary data.</text>
</comment>
<keyword evidence="2" id="KW-1133">Transmembrane helix</keyword>
<sequence>MLKQSPSRSQRPKGFKVKHVLHLCVLLAVCIWLLYQVNHSRDKKAAYEEDSPLEISQKMQNGRDEIIKLGRRDLHPLVKGSLFDIEKRQGKEEGSEEEMEGSRSEESYQVDGQGGGDDEIDGHDQEMAEGEESEGMEDLIDEEDREREEGSEEQEGDEDKGFDFDDVLEDQIQDEEEGKGEIQEAIEERYKEDDASGSVTQNIQTISGSLRKIQEKEVESKNTVEVRQETKTYYTEDFSVGMEDSGTKGHLNLRARSSGSENASGVQVGNKIDSSSSDDAFYSTSLVEANEQSKMKNDLAMLLVKVPTLNGTSKLRELIHDLNSDLTLSVVDNLDAAQKEMEVLNGSWSISSQGTLQFDATDGTEKSTNENAVSRGESKTDDGLHSGERSSKILTADDNLDAAEEQAGEEEKSEDSSDFTFYQEDRLGANDIDAGV</sequence>
<protein>
    <submittedName>
        <fullName evidence="3">Uncharacterized protein</fullName>
    </submittedName>
</protein>
<gene>
    <name evidence="3" type="ORF">TIFTF001_009483</name>
</gene>
<organism evidence="3 4">
    <name type="scientific">Ficus carica</name>
    <name type="common">Common fig</name>
    <dbReference type="NCBI Taxonomy" id="3494"/>
    <lineage>
        <taxon>Eukaryota</taxon>
        <taxon>Viridiplantae</taxon>
        <taxon>Streptophyta</taxon>
        <taxon>Embryophyta</taxon>
        <taxon>Tracheophyta</taxon>
        <taxon>Spermatophyta</taxon>
        <taxon>Magnoliopsida</taxon>
        <taxon>eudicotyledons</taxon>
        <taxon>Gunneridae</taxon>
        <taxon>Pentapetalae</taxon>
        <taxon>rosids</taxon>
        <taxon>fabids</taxon>
        <taxon>Rosales</taxon>
        <taxon>Moraceae</taxon>
        <taxon>Ficeae</taxon>
        <taxon>Ficus</taxon>
    </lineage>
</organism>
<dbReference type="Proteomes" id="UP001187192">
    <property type="component" value="Unassembled WGS sequence"/>
</dbReference>
<reference evidence="3" key="1">
    <citation type="submission" date="2023-07" db="EMBL/GenBank/DDBJ databases">
        <title>draft genome sequence of fig (Ficus carica).</title>
        <authorList>
            <person name="Takahashi T."/>
            <person name="Nishimura K."/>
        </authorList>
    </citation>
    <scope>NUCLEOTIDE SEQUENCE</scope>
</reference>
<name>A0AA88AH57_FICCA</name>